<organism evidence="2">
    <name type="scientific">Lepeophtheirus salmonis</name>
    <name type="common">Salmon louse</name>
    <name type="synonym">Caligus salmonis</name>
    <dbReference type="NCBI Taxonomy" id="72036"/>
    <lineage>
        <taxon>Eukaryota</taxon>
        <taxon>Metazoa</taxon>
        <taxon>Ecdysozoa</taxon>
        <taxon>Arthropoda</taxon>
        <taxon>Crustacea</taxon>
        <taxon>Multicrustacea</taxon>
        <taxon>Hexanauplia</taxon>
        <taxon>Copepoda</taxon>
        <taxon>Siphonostomatoida</taxon>
        <taxon>Caligidae</taxon>
        <taxon>Lepeophtheirus</taxon>
    </lineage>
</organism>
<dbReference type="AlphaFoldDB" id="A0A0K2V0E1"/>
<feature type="non-terminal residue" evidence="2">
    <location>
        <position position="1"/>
    </location>
</feature>
<feature type="transmembrane region" description="Helical" evidence="1">
    <location>
        <begin position="26"/>
        <end position="49"/>
    </location>
</feature>
<reference evidence="2" key="1">
    <citation type="submission" date="2014-05" db="EMBL/GenBank/DDBJ databases">
        <authorList>
            <person name="Chronopoulou M."/>
        </authorList>
    </citation>
    <scope>NUCLEOTIDE SEQUENCE</scope>
    <source>
        <tissue evidence="2">Whole organism</tissue>
    </source>
</reference>
<evidence type="ECO:0000256" key="1">
    <source>
        <dbReference type="SAM" id="Phobius"/>
    </source>
</evidence>
<name>A0A0K2V0E1_LEPSM</name>
<accession>A0A0K2V0E1</accession>
<proteinExistence type="predicted"/>
<keyword evidence="1" id="KW-0812">Transmembrane</keyword>
<dbReference type="EMBL" id="HACA01026612">
    <property type="protein sequence ID" value="CDW43973.1"/>
    <property type="molecule type" value="Transcribed_RNA"/>
</dbReference>
<keyword evidence="1" id="KW-0472">Membrane</keyword>
<evidence type="ECO:0000313" key="2">
    <source>
        <dbReference type="EMBL" id="CDW43973.1"/>
    </source>
</evidence>
<keyword evidence="1" id="KW-1133">Transmembrane helix</keyword>
<protein>
    <submittedName>
        <fullName evidence="2">Uncharacterized protein</fullName>
    </submittedName>
</protein>
<sequence>ILLLPSCLPLREGNLLSTRSSYGYSIVLNIITFVIDFHIVSIEPFCILFNTVKEFRL</sequence>